<dbReference type="RefSeq" id="XP_040684762.1">
    <property type="nucleotide sequence ID" value="XM_040833578.1"/>
</dbReference>
<dbReference type="STRING" id="1073089.A0A1L9R834"/>
<reference evidence="5" key="1">
    <citation type="journal article" date="2017" name="Genome Biol.">
        <title>Comparative genomics reveals high biological diversity and specific adaptations in the industrially and medically important fungal genus Aspergillus.</title>
        <authorList>
            <person name="de Vries R.P."/>
            <person name="Riley R."/>
            <person name="Wiebenga A."/>
            <person name="Aguilar-Osorio G."/>
            <person name="Amillis S."/>
            <person name="Uchima C.A."/>
            <person name="Anderluh G."/>
            <person name="Asadollahi M."/>
            <person name="Askin M."/>
            <person name="Barry K."/>
            <person name="Battaglia E."/>
            <person name="Bayram O."/>
            <person name="Benocci T."/>
            <person name="Braus-Stromeyer S.A."/>
            <person name="Caldana C."/>
            <person name="Canovas D."/>
            <person name="Cerqueira G.C."/>
            <person name="Chen F."/>
            <person name="Chen W."/>
            <person name="Choi C."/>
            <person name="Clum A."/>
            <person name="Dos Santos R.A."/>
            <person name="Damasio A.R."/>
            <person name="Diallinas G."/>
            <person name="Emri T."/>
            <person name="Fekete E."/>
            <person name="Flipphi M."/>
            <person name="Freyberg S."/>
            <person name="Gallo A."/>
            <person name="Gournas C."/>
            <person name="Habgood R."/>
            <person name="Hainaut M."/>
            <person name="Harispe M.L."/>
            <person name="Henrissat B."/>
            <person name="Hilden K.S."/>
            <person name="Hope R."/>
            <person name="Hossain A."/>
            <person name="Karabika E."/>
            <person name="Karaffa L."/>
            <person name="Karanyi Z."/>
            <person name="Krasevec N."/>
            <person name="Kuo A."/>
            <person name="Kusch H."/>
            <person name="LaButti K."/>
            <person name="Lagendijk E.L."/>
            <person name="Lapidus A."/>
            <person name="Levasseur A."/>
            <person name="Lindquist E."/>
            <person name="Lipzen A."/>
            <person name="Logrieco A.F."/>
            <person name="MacCabe A."/>
            <person name="Maekelae M.R."/>
            <person name="Malavazi I."/>
            <person name="Melin P."/>
            <person name="Meyer V."/>
            <person name="Mielnichuk N."/>
            <person name="Miskei M."/>
            <person name="Molnar A.P."/>
            <person name="Mule G."/>
            <person name="Ngan C.Y."/>
            <person name="Orejas M."/>
            <person name="Orosz E."/>
            <person name="Ouedraogo J.P."/>
            <person name="Overkamp K.M."/>
            <person name="Park H.-S."/>
            <person name="Perrone G."/>
            <person name="Piumi F."/>
            <person name="Punt P.J."/>
            <person name="Ram A.F."/>
            <person name="Ramon A."/>
            <person name="Rauscher S."/>
            <person name="Record E."/>
            <person name="Riano-Pachon D.M."/>
            <person name="Robert V."/>
            <person name="Roehrig J."/>
            <person name="Ruller R."/>
            <person name="Salamov A."/>
            <person name="Salih N.S."/>
            <person name="Samson R.A."/>
            <person name="Sandor E."/>
            <person name="Sanguinetti M."/>
            <person name="Schuetze T."/>
            <person name="Sepcic K."/>
            <person name="Shelest E."/>
            <person name="Sherlock G."/>
            <person name="Sophianopoulou V."/>
            <person name="Squina F.M."/>
            <person name="Sun H."/>
            <person name="Susca A."/>
            <person name="Todd R.B."/>
            <person name="Tsang A."/>
            <person name="Unkles S.E."/>
            <person name="van de Wiele N."/>
            <person name="van Rossen-Uffink D."/>
            <person name="Oliveira J.V."/>
            <person name="Vesth T.C."/>
            <person name="Visser J."/>
            <person name="Yu J.-H."/>
            <person name="Zhou M."/>
            <person name="Andersen M.R."/>
            <person name="Archer D.B."/>
            <person name="Baker S.E."/>
            <person name="Benoit I."/>
            <person name="Brakhage A.A."/>
            <person name="Braus G.H."/>
            <person name="Fischer R."/>
            <person name="Frisvad J.C."/>
            <person name="Goldman G.H."/>
            <person name="Houbraken J."/>
            <person name="Oakley B."/>
            <person name="Pocsi I."/>
            <person name="Scazzocchio C."/>
            <person name="Seiboth B."/>
            <person name="vanKuyk P.A."/>
            <person name="Wortman J."/>
            <person name="Dyer P.S."/>
            <person name="Grigoriev I.V."/>
        </authorList>
    </citation>
    <scope>NUCLEOTIDE SEQUENCE [LARGE SCALE GENOMIC DNA]</scope>
    <source>
        <strain evidence="5">DTO 134E9</strain>
    </source>
</reference>
<dbReference type="Pfam" id="PF07859">
    <property type="entry name" value="Abhydrolase_3"/>
    <property type="match status" value="1"/>
</dbReference>
<evidence type="ECO:0000313" key="4">
    <source>
        <dbReference type="EMBL" id="OJJ31085.1"/>
    </source>
</evidence>
<feature type="signal peptide" evidence="2">
    <location>
        <begin position="1"/>
        <end position="21"/>
    </location>
</feature>
<dbReference type="InterPro" id="IPR029058">
    <property type="entry name" value="AB_hydrolase_fold"/>
</dbReference>
<dbReference type="InterPro" id="IPR013094">
    <property type="entry name" value="AB_hydrolase_3"/>
</dbReference>
<dbReference type="AlphaFoldDB" id="A0A1L9R834"/>
<accession>A0A1L9R834</accession>
<dbReference type="Gene3D" id="3.40.50.1820">
    <property type="entry name" value="alpha/beta hydrolase"/>
    <property type="match status" value="1"/>
</dbReference>
<dbReference type="PANTHER" id="PTHR48081:SF31">
    <property type="entry name" value="STERYL ACETYL HYDROLASE MUG81-RELATED"/>
    <property type="match status" value="1"/>
</dbReference>
<evidence type="ECO:0000313" key="5">
    <source>
        <dbReference type="Proteomes" id="UP000184383"/>
    </source>
</evidence>
<proteinExistence type="predicted"/>
<evidence type="ECO:0000256" key="1">
    <source>
        <dbReference type="ARBA" id="ARBA00022801"/>
    </source>
</evidence>
<dbReference type="GO" id="GO:0016787">
    <property type="term" value="F:hydrolase activity"/>
    <property type="evidence" value="ECO:0007669"/>
    <property type="project" value="UniProtKB-KW"/>
</dbReference>
<keyword evidence="5" id="KW-1185">Reference proteome</keyword>
<dbReference type="VEuPathDB" id="FungiDB:ASPWEDRAFT_31766"/>
<dbReference type="SUPFAM" id="SSF53474">
    <property type="entry name" value="alpha/beta-Hydrolases"/>
    <property type="match status" value="1"/>
</dbReference>
<gene>
    <name evidence="4" type="ORF">ASPWEDRAFT_31766</name>
</gene>
<dbReference type="PANTHER" id="PTHR48081">
    <property type="entry name" value="AB HYDROLASE SUPERFAMILY PROTEIN C4A8.06C"/>
    <property type="match status" value="1"/>
</dbReference>
<evidence type="ECO:0000259" key="3">
    <source>
        <dbReference type="Pfam" id="PF07859"/>
    </source>
</evidence>
<keyword evidence="2" id="KW-0732">Signal</keyword>
<protein>
    <recommendedName>
        <fullName evidence="3">Alpha/beta hydrolase fold-3 domain-containing protein</fullName>
    </recommendedName>
</protein>
<dbReference type="Proteomes" id="UP000184383">
    <property type="component" value="Unassembled WGS sequence"/>
</dbReference>
<dbReference type="EMBL" id="KV878216">
    <property type="protein sequence ID" value="OJJ31085.1"/>
    <property type="molecule type" value="Genomic_DNA"/>
</dbReference>
<organism evidence="4 5">
    <name type="scientific">Aspergillus wentii DTO 134E9</name>
    <dbReference type="NCBI Taxonomy" id="1073089"/>
    <lineage>
        <taxon>Eukaryota</taxon>
        <taxon>Fungi</taxon>
        <taxon>Dikarya</taxon>
        <taxon>Ascomycota</taxon>
        <taxon>Pezizomycotina</taxon>
        <taxon>Eurotiomycetes</taxon>
        <taxon>Eurotiomycetidae</taxon>
        <taxon>Eurotiales</taxon>
        <taxon>Aspergillaceae</taxon>
        <taxon>Aspergillus</taxon>
        <taxon>Aspergillus subgen. Cremei</taxon>
    </lineage>
</organism>
<feature type="domain" description="Alpha/beta hydrolase fold-3" evidence="3">
    <location>
        <begin position="100"/>
        <end position="317"/>
    </location>
</feature>
<sequence length="346" mass="38658">MAARLGIFLAILCDCLVACAASVFKKPKGLKFKRYMIHSFLRSASFRDPDKQLLKRRPTTTEAYRTTVQKHSLTPDIVAIDNDADILWLSKPQRSSGKTLLYFHGGAYVNPAHPQHIETLIDCMKACHAQNLELSVAIVAYTIAPAGVYPLQLRQAVSALRYLTETAQIAPSDVLIAGDSAGVNIILALLSHLAHPHPEIPPIDLHDEKLGGALLISPWVTFDTTAASMKYNFYHDHVHPGLLDISAKKFLGDSETDAYNEPLKAPADWWKDLQTQQLSILAAECEIFFDDIIAFADKVKIHNPQTQVLIASGEVHVQMVMDKILKVPSPKSQRYFEQWLEERLRD</sequence>
<name>A0A1L9R834_ASPWE</name>
<keyword evidence="1" id="KW-0378">Hydrolase</keyword>
<evidence type="ECO:0000256" key="2">
    <source>
        <dbReference type="SAM" id="SignalP"/>
    </source>
</evidence>
<dbReference type="OrthoDB" id="2152029at2759"/>
<dbReference type="InterPro" id="IPR050300">
    <property type="entry name" value="GDXG_lipolytic_enzyme"/>
</dbReference>
<dbReference type="GeneID" id="63749426"/>
<feature type="chain" id="PRO_5012001805" description="Alpha/beta hydrolase fold-3 domain-containing protein" evidence="2">
    <location>
        <begin position="22"/>
        <end position="346"/>
    </location>
</feature>